<organism evidence="2 3">
    <name type="scientific">Aduncisulcus paluster</name>
    <dbReference type="NCBI Taxonomy" id="2918883"/>
    <lineage>
        <taxon>Eukaryota</taxon>
        <taxon>Metamonada</taxon>
        <taxon>Carpediemonas-like organisms</taxon>
        <taxon>Aduncisulcus</taxon>
    </lineage>
</organism>
<dbReference type="Proteomes" id="UP001057375">
    <property type="component" value="Unassembled WGS sequence"/>
</dbReference>
<evidence type="ECO:0000313" key="3">
    <source>
        <dbReference type="Proteomes" id="UP001057375"/>
    </source>
</evidence>
<protein>
    <submittedName>
        <fullName evidence="2">Uncharacterized protein</fullName>
    </submittedName>
</protein>
<accession>A0ABQ5KWD4</accession>
<dbReference type="EMBL" id="BQXS01011298">
    <property type="protein sequence ID" value="GKT36770.1"/>
    <property type="molecule type" value="Genomic_DNA"/>
</dbReference>
<feature type="region of interest" description="Disordered" evidence="1">
    <location>
        <begin position="1"/>
        <end position="92"/>
    </location>
</feature>
<feature type="region of interest" description="Disordered" evidence="1">
    <location>
        <begin position="393"/>
        <end position="428"/>
    </location>
</feature>
<sequence length="455" mass="50787">MQKKYKRGFNSTHKIDPKPDSISSEVRSLEKELKKMKERIDEEKRYHDTDKPYWSHSQRPIKGLSTYSSQTKHRVKKPNSASYSKRIPTKPLTAKKSLDEMYISGSSPEDLSLSTIEKTRGFPVPRRNPKNIHELSVRLREKHRMRPSSREKLKSMSFREEPSPEISQPTERTTLASISSTSTSSTSSSSMSFESSSIGCGSNEMSEAVRSAKEALGLIQTSSDYSSSLSHVSLPSKITTDQTTHPDKERSNKKVSFGPVLTTQFRPEPVIKKQLISSEGKEKRKEEEFDEFQGSLLDQLKKSVPSMKKSEMMGPEWVPGERFNRISALMNASSLQLVEMPGTVCAGTETIRSDLTGEPAINIDDQKSEKGGLVSISAQRGGVTKFGFALKKKSKKVKQSSQKPFPKDESSGTSVQTGPDGSIEPKTSTYFEKIMSRALMSSMGAQFKKGKLEME</sequence>
<feature type="compositionally biased region" description="Low complexity" evidence="1">
    <location>
        <begin position="223"/>
        <end position="236"/>
    </location>
</feature>
<proteinExistence type="predicted"/>
<feature type="compositionally biased region" description="Low complexity" evidence="1">
    <location>
        <begin position="173"/>
        <end position="197"/>
    </location>
</feature>
<comment type="caution">
    <text evidence="2">The sequence shown here is derived from an EMBL/GenBank/DDBJ whole genome shotgun (WGS) entry which is preliminary data.</text>
</comment>
<gene>
    <name evidence="2" type="ORF">ADUPG1_009674</name>
</gene>
<keyword evidence="3" id="KW-1185">Reference proteome</keyword>
<feature type="compositionally biased region" description="Basic and acidic residues" evidence="1">
    <location>
        <begin position="27"/>
        <end position="53"/>
    </location>
</feature>
<feature type="compositionally biased region" description="Polar residues" evidence="1">
    <location>
        <begin position="411"/>
        <end position="428"/>
    </location>
</feature>
<name>A0ABQ5KWD4_9EUKA</name>
<feature type="compositionally biased region" description="Basic and acidic residues" evidence="1">
    <location>
        <begin position="148"/>
        <end position="162"/>
    </location>
</feature>
<feature type="region of interest" description="Disordered" evidence="1">
    <location>
        <begin position="223"/>
        <end position="260"/>
    </location>
</feature>
<evidence type="ECO:0000256" key="1">
    <source>
        <dbReference type="SAM" id="MobiDB-lite"/>
    </source>
</evidence>
<feature type="region of interest" description="Disordered" evidence="1">
    <location>
        <begin position="120"/>
        <end position="211"/>
    </location>
</feature>
<reference evidence="2" key="1">
    <citation type="submission" date="2022-03" db="EMBL/GenBank/DDBJ databases">
        <title>Draft genome sequence of Aduncisulcus paluster, a free-living microaerophilic Fornicata.</title>
        <authorList>
            <person name="Yuyama I."/>
            <person name="Kume K."/>
            <person name="Tamura T."/>
            <person name="Inagaki Y."/>
            <person name="Hashimoto T."/>
        </authorList>
    </citation>
    <scope>NUCLEOTIDE SEQUENCE</scope>
    <source>
        <strain evidence="2">NY0171</strain>
    </source>
</reference>
<evidence type="ECO:0000313" key="2">
    <source>
        <dbReference type="EMBL" id="GKT36770.1"/>
    </source>
</evidence>